<name>A0A8H7SGZ5_9FUNG</name>
<dbReference type="EMBL" id="JAEPRE010000291">
    <property type="protein sequence ID" value="KAG2229264.1"/>
    <property type="molecule type" value="Genomic_DNA"/>
</dbReference>
<gene>
    <name evidence="2" type="ORF">INT48_001171</name>
</gene>
<protein>
    <submittedName>
        <fullName evidence="2">Uncharacterized protein</fullName>
    </submittedName>
</protein>
<keyword evidence="3" id="KW-1185">Reference proteome</keyword>
<dbReference type="AlphaFoldDB" id="A0A8H7SGZ5"/>
<feature type="compositionally biased region" description="Basic and acidic residues" evidence="1">
    <location>
        <begin position="1"/>
        <end position="14"/>
    </location>
</feature>
<feature type="region of interest" description="Disordered" evidence="1">
    <location>
        <begin position="1"/>
        <end position="21"/>
    </location>
</feature>
<accession>A0A8H7SGZ5</accession>
<reference evidence="2" key="1">
    <citation type="submission" date="2021-01" db="EMBL/GenBank/DDBJ databases">
        <title>Metabolic potential, ecology and presence of endohyphal bacteria is reflected in genomic diversity of Mucoromycotina.</title>
        <authorList>
            <person name="Muszewska A."/>
            <person name="Okrasinska A."/>
            <person name="Steczkiewicz K."/>
            <person name="Drgas O."/>
            <person name="Orlowska M."/>
            <person name="Perlinska-Lenart U."/>
            <person name="Aleksandrzak-Piekarczyk T."/>
            <person name="Szatraj K."/>
            <person name="Zielenkiewicz U."/>
            <person name="Pilsyk S."/>
            <person name="Malc E."/>
            <person name="Mieczkowski P."/>
            <person name="Kruszewska J.S."/>
            <person name="Biernat P."/>
            <person name="Pawlowska J."/>
        </authorList>
    </citation>
    <scope>NUCLEOTIDE SEQUENCE</scope>
    <source>
        <strain evidence="2">WA0000018081</strain>
    </source>
</reference>
<evidence type="ECO:0000313" key="3">
    <source>
        <dbReference type="Proteomes" id="UP000613177"/>
    </source>
</evidence>
<proteinExistence type="predicted"/>
<dbReference type="Proteomes" id="UP000613177">
    <property type="component" value="Unassembled WGS sequence"/>
</dbReference>
<organism evidence="2 3">
    <name type="scientific">Thamnidium elegans</name>
    <dbReference type="NCBI Taxonomy" id="101142"/>
    <lineage>
        <taxon>Eukaryota</taxon>
        <taxon>Fungi</taxon>
        <taxon>Fungi incertae sedis</taxon>
        <taxon>Mucoromycota</taxon>
        <taxon>Mucoromycotina</taxon>
        <taxon>Mucoromycetes</taxon>
        <taxon>Mucorales</taxon>
        <taxon>Mucorineae</taxon>
        <taxon>Mucoraceae</taxon>
        <taxon>Thamnidium</taxon>
    </lineage>
</organism>
<sequence length="59" mass="6957">MKDFDNCYEKDPHQPRLIPTVGRPPILMEEHEKFLHELIDEKPSLVISDIMDEIMSTFS</sequence>
<evidence type="ECO:0000313" key="2">
    <source>
        <dbReference type="EMBL" id="KAG2229264.1"/>
    </source>
</evidence>
<comment type="caution">
    <text evidence="2">The sequence shown here is derived from an EMBL/GenBank/DDBJ whole genome shotgun (WGS) entry which is preliminary data.</text>
</comment>
<evidence type="ECO:0000256" key="1">
    <source>
        <dbReference type="SAM" id="MobiDB-lite"/>
    </source>
</evidence>